<keyword evidence="2" id="KW-0812">Transmembrane</keyword>
<reference evidence="3" key="1">
    <citation type="submission" date="2020-12" db="EMBL/GenBank/DDBJ databases">
        <authorList>
            <person name="Iha C."/>
        </authorList>
    </citation>
    <scope>NUCLEOTIDE SEQUENCE</scope>
</reference>
<keyword evidence="4" id="KW-1185">Reference proteome</keyword>
<feature type="compositionally biased region" description="Acidic residues" evidence="1">
    <location>
        <begin position="145"/>
        <end position="154"/>
    </location>
</feature>
<dbReference type="Proteomes" id="UP000708148">
    <property type="component" value="Unassembled WGS sequence"/>
</dbReference>
<dbReference type="AlphaFoldDB" id="A0A8S1JAC0"/>
<keyword evidence="2" id="KW-1133">Transmembrane helix</keyword>
<dbReference type="EMBL" id="CAJHUC010002833">
    <property type="protein sequence ID" value="CAD7704441.1"/>
    <property type="molecule type" value="Genomic_DNA"/>
</dbReference>
<keyword evidence="2" id="KW-0472">Membrane</keyword>
<evidence type="ECO:0000256" key="2">
    <source>
        <dbReference type="SAM" id="Phobius"/>
    </source>
</evidence>
<accession>A0A8S1JAC0</accession>
<proteinExistence type="predicted"/>
<evidence type="ECO:0000313" key="4">
    <source>
        <dbReference type="Proteomes" id="UP000708148"/>
    </source>
</evidence>
<sequence length="250" mass="27174">MCPSKALKGGWVLRQPLIPLRRCWCKSRIRRRGRSMQCFAMVNVELSSPSFVLGLGLIGSGVLLFSIRKSKPALSRDSDVIISSLISVTGAALVFQGWRLDPLLLLCQLMTCTVAVSFALETLNLREQIQTKIGPSAPSTSDSSGSEEESPEEEPWYRQDFGLPQPSGRPFGAWGWSEEPDWYQDGGYSQDSPSAGPAVGYGGENFDTGGPRDEGGQVWGDFSARAVPGGGSQIVKGLEDDQVNLVEDWE</sequence>
<protein>
    <submittedName>
        <fullName evidence="3">Uncharacterized protein</fullName>
    </submittedName>
</protein>
<evidence type="ECO:0000313" key="3">
    <source>
        <dbReference type="EMBL" id="CAD7704441.1"/>
    </source>
</evidence>
<name>A0A8S1JAC0_9CHLO</name>
<organism evidence="3 4">
    <name type="scientific">Ostreobium quekettii</name>
    <dbReference type="NCBI Taxonomy" id="121088"/>
    <lineage>
        <taxon>Eukaryota</taxon>
        <taxon>Viridiplantae</taxon>
        <taxon>Chlorophyta</taxon>
        <taxon>core chlorophytes</taxon>
        <taxon>Ulvophyceae</taxon>
        <taxon>TCBD clade</taxon>
        <taxon>Bryopsidales</taxon>
        <taxon>Ostreobineae</taxon>
        <taxon>Ostreobiaceae</taxon>
        <taxon>Ostreobium</taxon>
    </lineage>
</organism>
<dbReference type="Pfam" id="PF07444">
    <property type="entry name" value="Ycf66_N"/>
    <property type="match status" value="1"/>
</dbReference>
<dbReference type="InterPro" id="IPR010004">
    <property type="entry name" value="Uncharacterised_Ycf66"/>
</dbReference>
<dbReference type="OrthoDB" id="34884at2759"/>
<feature type="region of interest" description="Disordered" evidence="1">
    <location>
        <begin position="182"/>
        <end position="217"/>
    </location>
</feature>
<evidence type="ECO:0000256" key="1">
    <source>
        <dbReference type="SAM" id="MobiDB-lite"/>
    </source>
</evidence>
<feature type="transmembrane region" description="Helical" evidence="2">
    <location>
        <begin position="50"/>
        <end position="67"/>
    </location>
</feature>
<gene>
    <name evidence="3" type="ORF">OSTQU699_LOCUS9796</name>
</gene>
<feature type="transmembrane region" description="Helical" evidence="2">
    <location>
        <begin position="79"/>
        <end position="97"/>
    </location>
</feature>
<feature type="region of interest" description="Disordered" evidence="1">
    <location>
        <begin position="131"/>
        <end position="162"/>
    </location>
</feature>
<comment type="caution">
    <text evidence="3">The sequence shown here is derived from an EMBL/GenBank/DDBJ whole genome shotgun (WGS) entry which is preliminary data.</text>
</comment>
<feature type="compositionally biased region" description="Low complexity" evidence="1">
    <location>
        <begin position="135"/>
        <end position="144"/>
    </location>
</feature>